<dbReference type="OrthoDB" id="9809144at2"/>
<gene>
    <name evidence="10" type="ORF">E8L99_04860</name>
</gene>
<sequence>MRLSPVHQASLLAPVLAIIASPLPGLAQSPSPAERADAERRERQRELAAIRADLERAGTERIRIEGEIAGIRADRAALIARGIETAAKVRSFEGKAAETEERLAALDGREAGIRASLEARRDVIAKVLASLQRMGRRPPPALLVGADDVLRSVRTAMLLGTLVPEMREAARVLVNDLEALSRVKSQIAGERDTLRQDMAALDTERIRLEALAEARQKQMAESEQSLGSERARSLELARQADNLELLISRMETEIAAAQRAAEAARTTTMARTTAPGDRRQQMATLQSAGRISPLMPFEQTRGRLPMPVLGVRLREFGGADGLGGTERGQSIATRAGASVTAPSDGWVVYSGPFRTYGQLLILNAGDGYHVVLAGMDRITVDLGQFVLAGEPVGVMGDAPPPAAAVATGSSQPVLYVEFRKDGSSIDPAPWWVPRTPGAQANERVRG</sequence>
<keyword evidence="4" id="KW-0378">Hydrolase</keyword>
<keyword evidence="7" id="KW-0175">Coiled coil</keyword>
<feature type="coiled-coil region" evidence="7">
    <location>
        <begin position="191"/>
        <end position="267"/>
    </location>
</feature>
<evidence type="ECO:0000256" key="5">
    <source>
        <dbReference type="ARBA" id="ARBA00022833"/>
    </source>
</evidence>
<evidence type="ECO:0000256" key="1">
    <source>
        <dbReference type="ARBA" id="ARBA00001947"/>
    </source>
</evidence>
<evidence type="ECO:0000256" key="7">
    <source>
        <dbReference type="SAM" id="Coils"/>
    </source>
</evidence>
<evidence type="ECO:0000256" key="2">
    <source>
        <dbReference type="ARBA" id="ARBA00022670"/>
    </source>
</evidence>
<dbReference type="EMBL" id="CP039865">
    <property type="protein sequence ID" value="QCK85156.1"/>
    <property type="molecule type" value="Genomic_DNA"/>
</dbReference>
<dbReference type="Proteomes" id="UP000298588">
    <property type="component" value="Chromosome"/>
</dbReference>
<feature type="signal peptide" evidence="8">
    <location>
        <begin position="1"/>
        <end position="27"/>
    </location>
</feature>
<dbReference type="InterPro" id="IPR016047">
    <property type="entry name" value="M23ase_b-sheet_dom"/>
</dbReference>
<dbReference type="PANTHER" id="PTHR21666:SF288">
    <property type="entry name" value="CELL DIVISION PROTEIN YTFB"/>
    <property type="match status" value="1"/>
</dbReference>
<dbReference type="PANTHER" id="PTHR21666">
    <property type="entry name" value="PEPTIDASE-RELATED"/>
    <property type="match status" value="1"/>
</dbReference>
<protein>
    <recommendedName>
        <fullName evidence="9">M23ase beta-sheet core domain-containing protein</fullName>
    </recommendedName>
</protein>
<accession>A0A4D7QIB9</accession>
<dbReference type="InterPro" id="IPR050570">
    <property type="entry name" value="Cell_wall_metabolism_enzyme"/>
</dbReference>
<name>A0A4D7QIB9_9HYPH</name>
<keyword evidence="3" id="KW-0479">Metal-binding</keyword>
<keyword evidence="8" id="KW-0732">Signal</keyword>
<dbReference type="SUPFAM" id="SSF51261">
    <property type="entry name" value="Duplicated hybrid motif"/>
    <property type="match status" value="1"/>
</dbReference>
<dbReference type="Pfam" id="PF01551">
    <property type="entry name" value="Peptidase_M23"/>
    <property type="match status" value="1"/>
</dbReference>
<dbReference type="GO" id="GO:0006508">
    <property type="term" value="P:proteolysis"/>
    <property type="evidence" value="ECO:0007669"/>
    <property type="project" value="UniProtKB-KW"/>
</dbReference>
<comment type="cofactor">
    <cofactor evidence="1">
        <name>Zn(2+)</name>
        <dbReference type="ChEBI" id="CHEBI:29105"/>
    </cofactor>
</comment>
<evidence type="ECO:0000259" key="9">
    <source>
        <dbReference type="Pfam" id="PF01551"/>
    </source>
</evidence>
<dbReference type="Gene3D" id="2.70.70.10">
    <property type="entry name" value="Glucose Permease (Domain IIA)"/>
    <property type="match status" value="1"/>
</dbReference>
<dbReference type="GO" id="GO:0046872">
    <property type="term" value="F:metal ion binding"/>
    <property type="evidence" value="ECO:0007669"/>
    <property type="project" value="UniProtKB-KW"/>
</dbReference>
<dbReference type="RefSeq" id="WP_137098490.1">
    <property type="nucleotide sequence ID" value="NZ_CP039865.1"/>
</dbReference>
<dbReference type="InterPro" id="IPR011055">
    <property type="entry name" value="Dup_hybrid_motif"/>
</dbReference>
<keyword evidence="2" id="KW-0645">Protease</keyword>
<dbReference type="AlphaFoldDB" id="A0A4D7QIB9"/>
<keyword evidence="6" id="KW-0482">Metalloprotease</keyword>
<evidence type="ECO:0000313" key="11">
    <source>
        <dbReference type="Proteomes" id="UP000298588"/>
    </source>
</evidence>
<feature type="chain" id="PRO_5020678585" description="M23ase beta-sheet core domain-containing protein" evidence="8">
    <location>
        <begin position="28"/>
        <end position="446"/>
    </location>
</feature>
<dbReference type="KEGG" id="paqt:E8L99_04860"/>
<reference evidence="10 11" key="1">
    <citation type="submission" date="2019-04" db="EMBL/GenBank/DDBJ databases">
        <title>Phreatobacter aquaticus sp. nov.</title>
        <authorList>
            <person name="Choi A."/>
            <person name="Baek K."/>
        </authorList>
    </citation>
    <scope>NUCLEOTIDE SEQUENCE [LARGE SCALE GENOMIC DNA]</scope>
    <source>
        <strain evidence="10 11">NMCR1094</strain>
    </source>
</reference>
<evidence type="ECO:0000313" key="10">
    <source>
        <dbReference type="EMBL" id="QCK85156.1"/>
    </source>
</evidence>
<proteinExistence type="predicted"/>
<evidence type="ECO:0000256" key="8">
    <source>
        <dbReference type="SAM" id="SignalP"/>
    </source>
</evidence>
<dbReference type="GO" id="GO:0004222">
    <property type="term" value="F:metalloendopeptidase activity"/>
    <property type="evidence" value="ECO:0007669"/>
    <property type="project" value="TreeGrafter"/>
</dbReference>
<evidence type="ECO:0000256" key="3">
    <source>
        <dbReference type="ARBA" id="ARBA00022723"/>
    </source>
</evidence>
<organism evidence="10 11">
    <name type="scientific">Phreatobacter aquaticus</name>
    <dbReference type="NCBI Taxonomy" id="2570229"/>
    <lineage>
        <taxon>Bacteria</taxon>
        <taxon>Pseudomonadati</taxon>
        <taxon>Pseudomonadota</taxon>
        <taxon>Alphaproteobacteria</taxon>
        <taxon>Hyphomicrobiales</taxon>
        <taxon>Phreatobacteraceae</taxon>
        <taxon>Phreatobacter</taxon>
    </lineage>
</organism>
<keyword evidence="11" id="KW-1185">Reference proteome</keyword>
<evidence type="ECO:0000256" key="4">
    <source>
        <dbReference type="ARBA" id="ARBA00022801"/>
    </source>
</evidence>
<evidence type="ECO:0000256" key="6">
    <source>
        <dbReference type="ARBA" id="ARBA00023049"/>
    </source>
</evidence>
<keyword evidence="5" id="KW-0862">Zinc</keyword>
<dbReference type="CDD" id="cd12797">
    <property type="entry name" value="M23_peptidase"/>
    <property type="match status" value="1"/>
</dbReference>
<dbReference type="Gene3D" id="6.10.250.3150">
    <property type="match status" value="1"/>
</dbReference>
<feature type="domain" description="M23ase beta-sheet core" evidence="9">
    <location>
        <begin position="326"/>
        <end position="427"/>
    </location>
</feature>